<feature type="compositionally biased region" description="Basic and acidic residues" evidence="2">
    <location>
        <begin position="155"/>
        <end position="165"/>
    </location>
</feature>
<keyword evidence="1" id="KW-0175">Coiled coil</keyword>
<protein>
    <submittedName>
        <fullName evidence="3">Uncharacterized protein</fullName>
    </submittedName>
</protein>
<organism evidence="4">
    <name type="scientific">Caenorhabditis brenneri</name>
    <name type="common">Nematode worm</name>
    <dbReference type="NCBI Taxonomy" id="135651"/>
    <lineage>
        <taxon>Eukaryota</taxon>
        <taxon>Metazoa</taxon>
        <taxon>Ecdysozoa</taxon>
        <taxon>Nematoda</taxon>
        <taxon>Chromadorea</taxon>
        <taxon>Rhabditida</taxon>
        <taxon>Rhabditina</taxon>
        <taxon>Rhabditomorpha</taxon>
        <taxon>Rhabditoidea</taxon>
        <taxon>Rhabditidae</taxon>
        <taxon>Peloderinae</taxon>
        <taxon>Caenorhabditis</taxon>
    </lineage>
</organism>
<dbReference type="HOGENOM" id="CLU_1462555_0_0_1"/>
<dbReference type="Proteomes" id="UP000008068">
    <property type="component" value="Unassembled WGS sequence"/>
</dbReference>
<gene>
    <name evidence="3" type="ORF">CAEBREN_23990</name>
</gene>
<sequence length="185" mass="21010">MFGFVPDAPAPTPQPEHLFNQQFLSAKWNHEGNNRKIKDAEVQKEAELRTLQEEIRNKDMHLKKNLKQKLEDSARLQKEQNEQNKEKEAKLLEKQADLQKQVDSLVMQQKLFQTLISGTAKMLNKGGDNPSTSSAVNKIMDQGKTAIMEQIKKDTEYSGKKRAAEIEASSTAKKKAKNVDDEDSD</sequence>
<evidence type="ECO:0000313" key="3">
    <source>
        <dbReference type="EMBL" id="EGT44615.1"/>
    </source>
</evidence>
<keyword evidence="4" id="KW-1185">Reference proteome</keyword>
<reference evidence="4" key="1">
    <citation type="submission" date="2011-07" db="EMBL/GenBank/DDBJ databases">
        <authorList>
            <consortium name="Caenorhabditis brenneri Sequencing and Analysis Consortium"/>
            <person name="Wilson R.K."/>
        </authorList>
    </citation>
    <scope>NUCLEOTIDE SEQUENCE [LARGE SCALE GENOMIC DNA]</scope>
    <source>
        <strain evidence="4">PB2801</strain>
    </source>
</reference>
<accession>G0P455</accession>
<dbReference type="AlphaFoldDB" id="G0P455"/>
<name>G0P455_CAEBE</name>
<evidence type="ECO:0000313" key="4">
    <source>
        <dbReference type="Proteomes" id="UP000008068"/>
    </source>
</evidence>
<feature type="coiled-coil region" evidence="1">
    <location>
        <begin position="34"/>
        <end position="102"/>
    </location>
</feature>
<dbReference type="EMBL" id="GL380058">
    <property type="protein sequence ID" value="EGT44615.1"/>
    <property type="molecule type" value="Genomic_DNA"/>
</dbReference>
<evidence type="ECO:0000256" key="2">
    <source>
        <dbReference type="SAM" id="MobiDB-lite"/>
    </source>
</evidence>
<evidence type="ECO:0000256" key="1">
    <source>
        <dbReference type="SAM" id="Coils"/>
    </source>
</evidence>
<dbReference type="InParanoid" id="G0P455"/>
<feature type="region of interest" description="Disordered" evidence="2">
    <location>
        <begin position="155"/>
        <end position="185"/>
    </location>
</feature>
<proteinExistence type="predicted"/>